<protein>
    <recommendedName>
        <fullName evidence="9">Putative [LysW]-lysine/[LysW]-ornithine hydrolase</fullName>
        <ecNumber evidence="9">3.5.1.130</ecNumber>
        <ecNumber evidence="9">3.5.1.132</ecNumber>
    </recommendedName>
</protein>
<keyword evidence="6 9" id="KW-0862">Zinc</keyword>
<dbReference type="SUPFAM" id="SSF55031">
    <property type="entry name" value="Bacterial exopeptidase dimerisation domain"/>
    <property type="match status" value="1"/>
</dbReference>
<feature type="binding site" evidence="9">
    <location>
        <position position="144"/>
    </location>
    <ligand>
        <name>Zn(2+)</name>
        <dbReference type="ChEBI" id="CHEBI:29105"/>
        <label>1</label>
    </ligand>
</feature>
<dbReference type="Proteomes" id="UP000000262">
    <property type="component" value="Chromosome"/>
</dbReference>
<dbReference type="GO" id="GO:0008270">
    <property type="term" value="F:zinc ion binding"/>
    <property type="evidence" value="ECO:0007669"/>
    <property type="project" value="UniProtKB-UniRule"/>
</dbReference>
<feature type="binding site" evidence="9">
    <location>
        <position position="310"/>
    </location>
    <ligand>
        <name>Zn(2+)</name>
        <dbReference type="ChEBI" id="CHEBI:29105"/>
        <label>2</label>
    </ligand>
</feature>
<dbReference type="RefSeq" id="WP_011998698.1">
    <property type="nucleotide sequence ID" value="NC_009776.1"/>
</dbReference>
<evidence type="ECO:0000256" key="6">
    <source>
        <dbReference type="ARBA" id="ARBA00022833"/>
    </source>
</evidence>
<feature type="domain" description="Peptidase M20 dimerisation" evidence="10">
    <location>
        <begin position="154"/>
        <end position="241"/>
    </location>
</feature>
<comment type="cofactor">
    <cofactor evidence="9">
        <name>Zn(2+)</name>
        <dbReference type="ChEBI" id="CHEBI:29105"/>
    </cofactor>
    <cofactor evidence="9">
        <name>Co(2+)</name>
        <dbReference type="ChEBI" id="CHEBI:48828"/>
    </cofactor>
    <text evidence="9">Binds 2 Zn(2+) or Co(2+) ions per subunit.</text>
</comment>
<keyword evidence="5 9" id="KW-0378">Hydrolase</keyword>
<dbReference type="HAMAP" id="MF_01120">
    <property type="entry name" value="LysK"/>
    <property type="match status" value="1"/>
</dbReference>
<dbReference type="InterPro" id="IPR036264">
    <property type="entry name" value="Bact_exopeptidase_dim_dom"/>
</dbReference>
<feature type="active site" evidence="9">
    <location>
        <position position="68"/>
    </location>
</feature>
<dbReference type="GO" id="GO:0042450">
    <property type="term" value="P:L-arginine biosynthetic process via ornithine"/>
    <property type="evidence" value="ECO:0007669"/>
    <property type="project" value="UniProtKB-UniRule"/>
</dbReference>
<dbReference type="EC" id="3.5.1.132" evidence="9"/>
<dbReference type="SUPFAM" id="SSF53187">
    <property type="entry name" value="Zn-dependent exopeptidases"/>
    <property type="match status" value="1"/>
</dbReference>
<reference evidence="11 12" key="1">
    <citation type="journal article" date="2008" name="Genome Biol.">
        <title>A genomic analysis of the archaeal system Ignicoccus hospitalis-Nanoarchaeum equitans.</title>
        <authorList>
            <person name="Podar M."/>
            <person name="Anderson I."/>
            <person name="Makarova K.S."/>
            <person name="Elkins J.G."/>
            <person name="Ivanova N."/>
            <person name="Wall M.A."/>
            <person name="Lykidis A."/>
            <person name="Mavromatis K."/>
            <person name="Sun H."/>
            <person name="Hudson M.E."/>
            <person name="Chen W."/>
            <person name="Deciu C."/>
            <person name="Hutchison D."/>
            <person name="Eads J.R."/>
            <person name="Anderson A."/>
            <person name="Fernandes F."/>
            <person name="Szeto E."/>
            <person name="Lapidus A."/>
            <person name="Kyrpides N.C."/>
            <person name="Saier M.H.Jr."/>
            <person name="Richardson P.M."/>
            <person name="Rachel R."/>
            <person name="Huber H."/>
            <person name="Eisen J.A."/>
            <person name="Koonin E.V."/>
            <person name="Keller M."/>
            <person name="Stetter K.O."/>
        </authorList>
    </citation>
    <scope>NUCLEOTIDE SEQUENCE [LARGE SCALE GENOMIC DNA]</scope>
    <source>
        <strain evidence="12">KIN4/I / DSM 18386 / JCM 14125</strain>
    </source>
</reference>
<evidence type="ECO:0000256" key="3">
    <source>
        <dbReference type="ARBA" id="ARBA00022605"/>
    </source>
</evidence>
<feature type="active site" description="Proton acceptor" evidence="9">
    <location>
        <position position="120"/>
    </location>
</feature>
<dbReference type="EC" id="3.5.1.130" evidence="9"/>
<evidence type="ECO:0000256" key="7">
    <source>
        <dbReference type="ARBA" id="ARBA00023154"/>
    </source>
</evidence>
<keyword evidence="12" id="KW-1185">Reference proteome</keyword>
<dbReference type="PANTHER" id="PTHR43808:SF28">
    <property type="entry name" value="[LYSW]-LYSINE_[LYSW]-ORNITHINE HYDROLASE"/>
    <property type="match status" value="1"/>
</dbReference>
<dbReference type="GO" id="GO:0050897">
    <property type="term" value="F:cobalt ion binding"/>
    <property type="evidence" value="ECO:0007669"/>
    <property type="project" value="UniProtKB-UniRule"/>
</dbReference>
<dbReference type="EMBL" id="CP000816">
    <property type="protein sequence ID" value="ABU81846.1"/>
    <property type="molecule type" value="Genomic_DNA"/>
</dbReference>
<evidence type="ECO:0000256" key="2">
    <source>
        <dbReference type="ARBA" id="ARBA00022571"/>
    </source>
</evidence>
<dbReference type="eggNOG" id="arCOG01107">
    <property type="taxonomic scope" value="Archaea"/>
</dbReference>
<evidence type="ECO:0000256" key="1">
    <source>
        <dbReference type="ARBA" id="ARBA00022490"/>
    </source>
</evidence>
<keyword evidence="7 9" id="KW-0457">Lysine biosynthesis</keyword>
<evidence type="ECO:0000256" key="9">
    <source>
        <dbReference type="HAMAP-Rule" id="MF_01120"/>
    </source>
</evidence>
<name>A8AA94_IGNH4</name>
<evidence type="ECO:0000256" key="5">
    <source>
        <dbReference type="ARBA" id="ARBA00022801"/>
    </source>
</evidence>
<accession>A8AA94</accession>
<feature type="binding site" evidence="9">
    <location>
        <position position="121"/>
    </location>
    <ligand>
        <name>Zn(2+)</name>
        <dbReference type="ChEBI" id="CHEBI:29105"/>
        <label>2</label>
    </ligand>
</feature>
<dbReference type="InterPro" id="IPR010175">
    <property type="entry name" value="LysK"/>
</dbReference>
<dbReference type="PhylomeDB" id="A8AA94"/>
<evidence type="ECO:0000313" key="12">
    <source>
        <dbReference type="Proteomes" id="UP000000262"/>
    </source>
</evidence>
<evidence type="ECO:0000256" key="8">
    <source>
        <dbReference type="ARBA" id="ARBA00023285"/>
    </source>
</evidence>
<dbReference type="InterPro" id="IPR002933">
    <property type="entry name" value="Peptidase_M20"/>
</dbReference>
<keyword evidence="3 9" id="KW-0028">Amino-acid biosynthesis</keyword>
<dbReference type="InterPro" id="IPR050072">
    <property type="entry name" value="Peptidase_M20A"/>
</dbReference>
<dbReference type="OrthoDB" id="133929at2157"/>
<proteinExistence type="inferred from homology"/>
<keyword evidence="2 9" id="KW-0055">Arginine biosynthesis</keyword>
<dbReference type="InterPro" id="IPR011650">
    <property type="entry name" value="Peptidase_M20_dimer"/>
</dbReference>
<comment type="similarity">
    <text evidence="9">Belongs to the peptidase M20A family. LysK subfamily.</text>
</comment>
<comment type="pathway">
    <text evidence="9">Amino-acid biosynthesis; L-arginine biosynthesis.</text>
</comment>
<keyword evidence="8 9" id="KW-0170">Cobalt</keyword>
<gene>
    <name evidence="9" type="primary">lysK</name>
    <name evidence="11" type="ordered locus">Igni_0664</name>
</gene>
<dbReference type="Pfam" id="PF07687">
    <property type="entry name" value="M20_dimer"/>
    <property type="match status" value="1"/>
</dbReference>
<dbReference type="GO" id="GO:0016811">
    <property type="term" value="F:hydrolase activity, acting on carbon-nitrogen (but not peptide) bonds, in linear amides"/>
    <property type="evidence" value="ECO:0007669"/>
    <property type="project" value="UniProtKB-UniRule"/>
</dbReference>
<comment type="catalytic activity">
    <reaction evidence="9">
        <text>[amino-group carrier protein]-C-terminal-gamma-(L-lysyl)-L-glutamate + H2O = [amino-group carrier protein]-C-terminal-L-glutamate + L-lysine</text>
        <dbReference type="Rhea" id="RHEA:48684"/>
        <dbReference type="Rhea" id="RHEA-COMP:9693"/>
        <dbReference type="Rhea" id="RHEA-COMP:9715"/>
        <dbReference type="ChEBI" id="CHEBI:15377"/>
        <dbReference type="ChEBI" id="CHEBI:32551"/>
        <dbReference type="ChEBI" id="CHEBI:78525"/>
        <dbReference type="ChEBI" id="CHEBI:78526"/>
        <dbReference type="EC" id="3.5.1.130"/>
    </reaction>
</comment>
<dbReference type="Pfam" id="PF01546">
    <property type="entry name" value="Peptidase_M20"/>
    <property type="match status" value="1"/>
</dbReference>
<comment type="pathway">
    <text evidence="9">Amino-acid biosynthesis; L-lysine biosynthesis via AAA pathway; L-lysine from L-alpha-aminoadipate (Thermus route): step 5/5.</text>
</comment>
<dbReference type="KEGG" id="iho:Igni_0664"/>
<dbReference type="NCBIfam" id="TIGR01902">
    <property type="entry name" value="dapE-lys-deAc"/>
    <property type="match status" value="1"/>
</dbReference>
<comment type="function">
    <text evidence="9">Catalyzes the release of L-lysine from [LysW]-gamma-L-lysine and the release of L-ornithine from [LysW]-L-ornithine.</text>
</comment>
<dbReference type="Gene3D" id="3.30.70.360">
    <property type="match status" value="1"/>
</dbReference>
<sequence>MIAFEVLKRIVSVYSPSGEEDEAAETLAEALEELSGGTLEVWRDGAGNVLAAPKRKSEYSLALISHIDTVPGFWEPKITENSISGRGAVDAKGPLSAMSEALIKLAEEGKDVLLGAMVGEEDDSRGAKYLRDHGPKLKYVIIGEPSNTRDVVVGYRGYAWLEVKCRAKGGHASSPEVGENAVEKLWGIYQKAKERLSPATVSLTSIKSWNAFNVLPTEVIARFDVRFPASVKLEDILDSFSECEVTLKDWLGPVEVKPTSPVPRALRRALLQHGVKGKFVRKRGTSDMNVLGGSVESIAAYGPGASELSHTEKEVITKEELETAVKTYVAAGRELADDL</sequence>
<dbReference type="PANTHER" id="PTHR43808">
    <property type="entry name" value="ACETYLORNITHINE DEACETYLASE"/>
    <property type="match status" value="1"/>
</dbReference>
<feature type="binding site" evidence="9">
    <location>
        <position position="90"/>
    </location>
    <ligand>
        <name>Zn(2+)</name>
        <dbReference type="ChEBI" id="CHEBI:29105"/>
        <label>1</label>
    </ligand>
</feature>
<dbReference type="STRING" id="453591.Igni_0664"/>
<evidence type="ECO:0000256" key="4">
    <source>
        <dbReference type="ARBA" id="ARBA00022723"/>
    </source>
</evidence>
<dbReference type="GO" id="GO:0005737">
    <property type="term" value="C:cytoplasm"/>
    <property type="evidence" value="ECO:0007669"/>
    <property type="project" value="UniProtKB-SubCell"/>
</dbReference>
<comment type="subcellular location">
    <subcellularLocation>
        <location evidence="9">Cytoplasm</location>
    </subcellularLocation>
</comment>
<feature type="binding site" evidence="9">
    <location>
        <position position="66"/>
    </location>
    <ligand>
        <name>Zn(2+)</name>
        <dbReference type="ChEBI" id="CHEBI:29105"/>
        <label>1</label>
    </ligand>
</feature>
<keyword evidence="4 9" id="KW-0479">Metal-binding</keyword>
<dbReference type="Gene3D" id="3.40.630.10">
    <property type="entry name" value="Zn peptidases"/>
    <property type="match status" value="1"/>
</dbReference>
<keyword evidence="1 9" id="KW-0963">Cytoplasm</keyword>
<evidence type="ECO:0000313" key="11">
    <source>
        <dbReference type="EMBL" id="ABU81846.1"/>
    </source>
</evidence>
<dbReference type="GeneID" id="5562552"/>
<dbReference type="GO" id="GO:0019878">
    <property type="term" value="P:lysine biosynthetic process via aminoadipic acid"/>
    <property type="evidence" value="ECO:0007669"/>
    <property type="project" value="UniProtKB-UniRule"/>
</dbReference>
<dbReference type="UniPathway" id="UPA00068"/>
<dbReference type="UniPathway" id="UPA00033">
    <property type="reaction ID" value="UER00039"/>
</dbReference>
<comment type="catalytic activity">
    <reaction evidence="9">
        <text>[amino-group carrier protein]-C-terminal-gamma-(L-ornithyl)-L-glutamate + H2O = [amino-group carrier protein]-C-terminal-L-glutamate + L-ornithine</text>
        <dbReference type="Rhea" id="RHEA:52676"/>
        <dbReference type="Rhea" id="RHEA-COMP:9693"/>
        <dbReference type="Rhea" id="RHEA-COMP:13328"/>
        <dbReference type="ChEBI" id="CHEBI:15377"/>
        <dbReference type="ChEBI" id="CHEBI:46911"/>
        <dbReference type="ChEBI" id="CHEBI:78525"/>
        <dbReference type="ChEBI" id="CHEBI:136763"/>
        <dbReference type="EC" id="3.5.1.132"/>
    </reaction>
</comment>
<dbReference type="AlphaFoldDB" id="A8AA94"/>
<dbReference type="InterPro" id="IPR001261">
    <property type="entry name" value="ArgE/DapE_CS"/>
</dbReference>
<evidence type="ECO:0000259" key="10">
    <source>
        <dbReference type="Pfam" id="PF07687"/>
    </source>
</evidence>
<dbReference type="HOGENOM" id="CLU_021802_2_0_2"/>
<dbReference type="NCBIfam" id="NF001747">
    <property type="entry name" value="PRK00466.1"/>
    <property type="match status" value="1"/>
</dbReference>
<dbReference type="PROSITE" id="PS00758">
    <property type="entry name" value="ARGE_DAPE_CPG2_1"/>
    <property type="match status" value="1"/>
</dbReference>
<organism evidence="11 12">
    <name type="scientific">Ignicoccus hospitalis (strain KIN4/I / DSM 18386 / JCM 14125)</name>
    <dbReference type="NCBI Taxonomy" id="453591"/>
    <lineage>
        <taxon>Archaea</taxon>
        <taxon>Thermoproteota</taxon>
        <taxon>Thermoprotei</taxon>
        <taxon>Desulfurococcales</taxon>
        <taxon>Desulfurococcaceae</taxon>
        <taxon>Ignicoccus</taxon>
    </lineage>
</organism>
<feature type="binding site" evidence="9">
    <location>
        <position position="90"/>
    </location>
    <ligand>
        <name>Zn(2+)</name>
        <dbReference type="ChEBI" id="CHEBI:29105"/>
        <label>2</label>
    </ligand>
</feature>